<evidence type="ECO:0000313" key="2">
    <source>
        <dbReference type="EMBL" id="MBW83269.1"/>
    </source>
</evidence>
<dbReference type="EMBL" id="GGEC01002787">
    <property type="protein sequence ID" value="MBW83270.1"/>
    <property type="molecule type" value="Transcribed_RNA"/>
</dbReference>
<proteinExistence type="predicted"/>
<accession>A0A2P2IPX6</accession>
<evidence type="ECO:0000256" key="1">
    <source>
        <dbReference type="SAM" id="Phobius"/>
    </source>
</evidence>
<reference evidence="2" key="1">
    <citation type="submission" date="2018-02" db="EMBL/GenBank/DDBJ databases">
        <title>Rhizophora mucronata_Transcriptome.</title>
        <authorList>
            <person name="Meera S.P."/>
            <person name="Sreeshan A."/>
            <person name="Augustine A."/>
        </authorList>
    </citation>
    <scope>NUCLEOTIDE SEQUENCE</scope>
    <source>
        <tissue evidence="2">Leaf</tissue>
    </source>
</reference>
<dbReference type="AlphaFoldDB" id="A0A2P2IPX6"/>
<keyword evidence="1" id="KW-0812">Transmembrane</keyword>
<keyword evidence="1" id="KW-0472">Membrane</keyword>
<sequence>MSWQEHWLEGHFSQLAFRFYLIGWLLAKWWTSSRAKNYKIDC</sequence>
<protein>
    <submittedName>
        <fullName evidence="2">Uncharacterized protein</fullName>
    </submittedName>
</protein>
<keyword evidence="1" id="KW-1133">Transmembrane helix</keyword>
<name>A0A2P2IPX6_RHIMU</name>
<organism evidence="2">
    <name type="scientific">Rhizophora mucronata</name>
    <name type="common">Asiatic mangrove</name>
    <dbReference type="NCBI Taxonomy" id="61149"/>
    <lineage>
        <taxon>Eukaryota</taxon>
        <taxon>Viridiplantae</taxon>
        <taxon>Streptophyta</taxon>
        <taxon>Embryophyta</taxon>
        <taxon>Tracheophyta</taxon>
        <taxon>Spermatophyta</taxon>
        <taxon>Magnoliopsida</taxon>
        <taxon>eudicotyledons</taxon>
        <taxon>Gunneridae</taxon>
        <taxon>Pentapetalae</taxon>
        <taxon>rosids</taxon>
        <taxon>fabids</taxon>
        <taxon>Malpighiales</taxon>
        <taxon>Rhizophoraceae</taxon>
        <taxon>Rhizophora</taxon>
    </lineage>
</organism>
<dbReference type="EMBL" id="GGEC01002786">
    <property type="protein sequence ID" value="MBW83269.1"/>
    <property type="molecule type" value="Transcribed_RNA"/>
</dbReference>
<feature type="transmembrane region" description="Helical" evidence="1">
    <location>
        <begin position="12"/>
        <end position="30"/>
    </location>
</feature>